<evidence type="ECO:0000256" key="4">
    <source>
        <dbReference type="ARBA" id="ARBA00022519"/>
    </source>
</evidence>
<dbReference type="PROSITE" id="PS50928">
    <property type="entry name" value="ABC_TM1"/>
    <property type="match status" value="2"/>
</dbReference>
<evidence type="ECO:0000256" key="2">
    <source>
        <dbReference type="ARBA" id="ARBA00022448"/>
    </source>
</evidence>
<comment type="similarity">
    <text evidence="8">Belongs to the binding-protein-dependent transport system permease family.</text>
</comment>
<evidence type="ECO:0000256" key="3">
    <source>
        <dbReference type="ARBA" id="ARBA00022475"/>
    </source>
</evidence>
<evidence type="ECO:0000256" key="8">
    <source>
        <dbReference type="RuleBase" id="RU363032"/>
    </source>
</evidence>
<evidence type="ECO:0000256" key="6">
    <source>
        <dbReference type="ARBA" id="ARBA00022989"/>
    </source>
</evidence>
<feature type="transmembrane region" description="Helical" evidence="8">
    <location>
        <begin position="120"/>
        <end position="141"/>
    </location>
</feature>
<comment type="subcellular location">
    <subcellularLocation>
        <location evidence="1">Cell inner membrane</location>
        <topology evidence="1">Multi-pass membrane protein</topology>
    </subcellularLocation>
    <subcellularLocation>
        <location evidence="8">Cell membrane</location>
        <topology evidence="8">Multi-pass membrane protein</topology>
    </subcellularLocation>
</comment>
<keyword evidence="7 8" id="KW-0472">Membrane</keyword>
<keyword evidence="6 8" id="KW-1133">Transmembrane helix</keyword>
<feature type="transmembrane region" description="Helical" evidence="8">
    <location>
        <begin position="20"/>
        <end position="41"/>
    </location>
</feature>
<dbReference type="InterPro" id="IPR035906">
    <property type="entry name" value="MetI-like_sf"/>
</dbReference>
<evidence type="ECO:0000256" key="7">
    <source>
        <dbReference type="ARBA" id="ARBA00023136"/>
    </source>
</evidence>
<keyword evidence="2 8" id="KW-0813">Transport</keyword>
<dbReference type="Gene3D" id="1.10.3720.10">
    <property type="entry name" value="MetI-like"/>
    <property type="match status" value="2"/>
</dbReference>
<dbReference type="Proteomes" id="UP000782312">
    <property type="component" value="Unassembled WGS sequence"/>
</dbReference>
<name>A0A932HXS0_UNCTE</name>
<feature type="transmembrane region" description="Helical" evidence="8">
    <location>
        <begin position="85"/>
        <end position="108"/>
    </location>
</feature>
<organism evidence="10 11">
    <name type="scientific">Tectimicrobiota bacterium</name>
    <dbReference type="NCBI Taxonomy" id="2528274"/>
    <lineage>
        <taxon>Bacteria</taxon>
        <taxon>Pseudomonadati</taxon>
        <taxon>Nitrospinota/Tectimicrobiota group</taxon>
        <taxon>Candidatus Tectimicrobiota</taxon>
    </lineage>
</organism>
<evidence type="ECO:0000259" key="9">
    <source>
        <dbReference type="PROSITE" id="PS50928"/>
    </source>
</evidence>
<dbReference type="Pfam" id="PF00528">
    <property type="entry name" value="BPD_transp_1"/>
    <property type="match status" value="2"/>
</dbReference>
<feature type="transmembrane region" description="Helical" evidence="8">
    <location>
        <begin position="549"/>
        <end position="570"/>
    </location>
</feature>
<feature type="transmembrane region" description="Helical" evidence="8">
    <location>
        <begin position="444"/>
        <end position="462"/>
    </location>
</feature>
<gene>
    <name evidence="10" type="ORF">HYZ11_05195</name>
</gene>
<feature type="transmembrane region" description="Helical" evidence="8">
    <location>
        <begin position="319"/>
        <end position="344"/>
    </location>
</feature>
<dbReference type="CDD" id="cd06261">
    <property type="entry name" value="TM_PBP2"/>
    <property type="match status" value="2"/>
</dbReference>
<evidence type="ECO:0000313" key="10">
    <source>
        <dbReference type="EMBL" id="MBI3126983.1"/>
    </source>
</evidence>
<feature type="transmembrane region" description="Helical" evidence="8">
    <location>
        <begin position="418"/>
        <end position="438"/>
    </location>
</feature>
<sequence>MESTIPQQAGVTSHRTRRRLFALAAVAPIFLLLFFFIPYPIGILLLGSLSTVEPTRLGQAFSHLTFGNYIEMYGTASLYKATYNSLVGCAGGAVLAMLIGLFFAWVVARTDIRRKGLIEIIAIMPLFVSPLIASMAWATLASDRAGILNLIFKDLGLDFRLNIYSFTGIWFVLGVYYAPYTYMFLTPALRRMDPVLEEASAISGANAWETVRRVTFPLIIHPILSAALLVFVITLGLFAVPATIAVPANIHFLTTYLFNLVTGNPPAYEKAASVSVLLIALTLVGVFLQRQVIGRRSFITVTGKASQPRMFRLRRWKPAVVALIAIYLVVTVVLPYFALLLLSLRSFMFFPSFWSVFDFNVLTLQHFRFLWTHEQAFASIWNSLQMGALAAIVGSILCFLTAYCVHRTDLPGRKSLDYLSMIPIAVPGLVIGVAYLWAWISFPVPIYGTIWILALAYVARFIPDGVRAAGVNLLQIHKELEESSRIHGGGFWQTLRRVIIPLARPGILSSVILLFILAVRELGSSIFLYTTDSIVLSVQIYNQWESAEYGATAVLSLIQTVILVVVVIAARRYVMRSEAAA</sequence>
<feature type="transmembrane region" description="Helical" evidence="8">
    <location>
        <begin position="223"/>
        <end position="250"/>
    </location>
</feature>
<evidence type="ECO:0000256" key="1">
    <source>
        <dbReference type="ARBA" id="ARBA00004429"/>
    </source>
</evidence>
<dbReference type="GO" id="GO:0055085">
    <property type="term" value="P:transmembrane transport"/>
    <property type="evidence" value="ECO:0007669"/>
    <property type="project" value="InterPro"/>
</dbReference>
<feature type="domain" description="ABC transmembrane type-1" evidence="9">
    <location>
        <begin position="82"/>
        <end position="289"/>
    </location>
</feature>
<evidence type="ECO:0000313" key="11">
    <source>
        <dbReference type="Proteomes" id="UP000782312"/>
    </source>
</evidence>
<protein>
    <submittedName>
        <fullName evidence="10">Iron ABC transporter permease</fullName>
    </submittedName>
</protein>
<reference evidence="10" key="1">
    <citation type="submission" date="2020-07" db="EMBL/GenBank/DDBJ databases">
        <title>Huge and variable diversity of episymbiotic CPR bacteria and DPANN archaea in groundwater ecosystems.</title>
        <authorList>
            <person name="He C.Y."/>
            <person name="Keren R."/>
            <person name="Whittaker M."/>
            <person name="Farag I.F."/>
            <person name="Doudna J."/>
            <person name="Cate J.H.D."/>
            <person name="Banfield J.F."/>
        </authorList>
    </citation>
    <scope>NUCLEOTIDE SEQUENCE</scope>
    <source>
        <strain evidence="10">NC_groundwater_763_Ag_S-0.2um_68_21</strain>
    </source>
</reference>
<dbReference type="SUPFAM" id="SSF161098">
    <property type="entry name" value="MetI-like"/>
    <property type="match status" value="2"/>
</dbReference>
<keyword evidence="3" id="KW-1003">Cell membrane</keyword>
<keyword evidence="4" id="KW-0997">Cell inner membrane</keyword>
<dbReference type="EMBL" id="JACPUR010000013">
    <property type="protein sequence ID" value="MBI3126983.1"/>
    <property type="molecule type" value="Genomic_DNA"/>
</dbReference>
<comment type="caution">
    <text evidence="10">The sequence shown here is derived from an EMBL/GenBank/DDBJ whole genome shotgun (WGS) entry which is preliminary data.</text>
</comment>
<feature type="transmembrane region" description="Helical" evidence="8">
    <location>
        <begin position="161"/>
        <end position="182"/>
    </location>
</feature>
<dbReference type="AlphaFoldDB" id="A0A932HXS0"/>
<feature type="transmembrane region" description="Helical" evidence="8">
    <location>
        <begin position="270"/>
        <end position="288"/>
    </location>
</feature>
<feature type="transmembrane region" description="Helical" evidence="8">
    <location>
        <begin position="506"/>
        <end position="529"/>
    </location>
</feature>
<keyword evidence="5 8" id="KW-0812">Transmembrane</keyword>
<dbReference type="PANTHER" id="PTHR43357:SF4">
    <property type="entry name" value="INNER MEMBRANE ABC TRANSPORTER PERMEASE PROTEIN YDCV"/>
    <property type="match status" value="1"/>
</dbReference>
<dbReference type="GO" id="GO:0005886">
    <property type="term" value="C:plasma membrane"/>
    <property type="evidence" value="ECO:0007669"/>
    <property type="project" value="UniProtKB-SubCell"/>
</dbReference>
<proteinExistence type="inferred from homology"/>
<feature type="transmembrane region" description="Helical" evidence="8">
    <location>
        <begin position="386"/>
        <end position="406"/>
    </location>
</feature>
<dbReference type="PANTHER" id="PTHR43357">
    <property type="entry name" value="INNER MEMBRANE ABC TRANSPORTER PERMEASE PROTEIN YDCV"/>
    <property type="match status" value="1"/>
</dbReference>
<evidence type="ECO:0000256" key="5">
    <source>
        <dbReference type="ARBA" id="ARBA00022692"/>
    </source>
</evidence>
<feature type="domain" description="ABC transmembrane type-1" evidence="9">
    <location>
        <begin position="380"/>
        <end position="570"/>
    </location>
</feature>
<accession>A0A932HXS0</accession>
<dbReference type="InterPro" id="IPR000515">
    <property type="entry name" value="MetI-like"/>
</dbReference>